<gene>
    <name evidence="2" type="ORF">BQ4739_LOCUS1863</name>
</gene>
<keyword evidence="3" id="KW-1185">Reference proteome</keyword>
<sequence>MLLQADPGCLQQVLVQLLQHMAASQDASWYDEAPWDSDVSSDNDEEPVYVPGCNSEAAVVAVLLGVAAGLEAVPLQLRQMYSALGLQAGQLLDCSIQLTEHLLNDQGYPSVVRRASLAVLALARMLQTADAGCLQQLLPPASSMLDLAQGLLEDGMDALACEWCGVLAWLWRAAEQLQLPCSTAAGAGASPGQQPTTPCATVAAGTAAVLTSEPVYGMEEATAVAAMRALGVLASSAIGRQAIAAAKGNWGQVVDALWFEVRYTVADADDAMQDDDDFNNQAAAAYLRSYPATNNLLAAARAAAAAGEEPPCLQHLLVELKRLQDDDLETAEPEDEEMHAVHAQLRWLICQSCSIAGSYRAGQMALMPLKPALMQLLQQLPPGDAAVLEGALAAAEAGVQQVRGELQQAQLAVQQACQDAAETHIPFRAAVRQLALFDACMQRVAAKEARAAELEHYLQRATAPADNVYVVVCLKLYQSCKPCLLTGYTVARLWYMLLLLNCVGSTGMRLPVSWLLCREVWMC</sequence>
<evidence type="ECO:0000256" key="1">
    <source>
        <dbReference type="SAM" id="Coils"/>
    </source>
</evidence>
<proteinExistence type="predicted"/>
<evidence type="ECO:0000313" key="3">
    <source>
        <dbReference type="Proteomes" id="UP000256970"/>
    </source>
</evidence>
<dbReference type="AlphaFoldDB" id="A0A383V8T4"/>
<protein>
    <submittedName>
        <fullName evidence="2">Uncharacterized protein</fullName>
    </submittedName>
</protein>
<name>A0A383V8T4_TETOB</name>
<feature type="coiled-coil region" evidence="1">
    <location>
        <begin position="392"/>
        <end position="419"/>
    </location>
</feature>
<dbReference type="EMBL" id="FNXT01000138">
    <property type="protein sequence ID" value="SZX61363.1"/>
    <property type="molecule type" value="Genomic_DNA"/>
</dbReference>
<organism evidence="2 3">
    <name type="scientific">Tetradesmus obliquus</name>
    <name type="common">Green alga</name>
    <name type="synonym">Acutodesmus obliquus</name>
    <dbReference type="NCBI Taxonomy" id="3088"/>
    <lineage>
        <taxon>Eukaryota</taxon>
        <taxon>Viridiplantae</taxon>
        <taxon>Chlorophyta</taxon>
        <taxon>core chlorophytes</taxon>
        <taxon>Chlorophyceae</taxon>
        <taxon>CS clade</taxon>
        <taxon>Sphaeropleales</taxon>
        <taxon>Scenedesmaceae</taxon>
        <taxon>Tetradesmus</taxon>
    </lineage>
</organism>
<dbReference type="Proteomes" id="UP000256970">
    <property type="component" value="Unassembled WGS sequence"/>
</dbReference>
<accession>A0A383V8T4</accession>
<keyword evidence="1" id="KW-0175">Coiled coil</keyword>
<evidence type="ECO:0000313" key="2">
    <source>
        <dbReference type="EMBL" id="SZX61363.1"/>
    </source>
</evidence>
<reference evidence="2 3" key="1">
    <citation type="submission" date="2016-10" db="EMBL/GenBank/DDBJ databases">
        <authorList>
            <person name="Cai Z."/>
        </authorList>
    </citation>
    <scope>NUCLEOTIDE SEQUENCE [LARGE SCALE GENOMIC DNA]</scope>
</reference>